<accession>A0A834L7T6</accession>
<protein>
    <submittedName>
        <fullName evidence="2">Uncharacterized protein</fullName>
    </submittedName>
</protein>
<reference evidence="2" key="1">
    <citation type="submission" date="2019-11" db="EMBL/GenBank/DDBJ databases">
        <authorList>
            <person name="Liu Y."/>
            <person name="Hou J."/>
            <person name="Li T.-Q."/>
            <person name="Guan C.-H."/>
            <person name="Wu X."/>
            <person name="Wu H.-Z."/>
            <person name="Ling F."/>
            <person name="Zhang R."/>
            <person name="Shi X.-G."/>
            <person name="Ren J.-P."/>
            <person name="Chen E.-F."/>
            <person name="Sun J.-M."/>
        </authorList>
    </citation>
    <scope>NUCLEOTIDE SEQUENCE</scope>
    <source>
        <strain evidence="2">Adult_tree_wgs_1</strain>
        <tissue evidence="2">Leaves</tissue>
    </source>
</reference>
<dbReference type="AlphaFoldDB" id="A0A834L7T6"/>
<dbReference type="EMBL" id="WJXA01000013">
    <property type="protein sequence ID" value="KAF7120748.1"/>
    <property type="molecule type" value="Genomic_DNA"/>
</dbReference>
<evidence type="ECO:0000256" key="1">
    <source>
        <dbReference type="SAM" id="MobiDB-lite"/>
    </source>
</evidence>
<organism evidence="2 3">
    <name type="scientific">Rhododendron simsii</name>
    <name type="common">Sims's rhododendron</name>
    <dbReference type="NCBI Taxonomy" id="118357"/>
    <lineage>
        <taxon>Eukaryota</taxon>
        <taxon>Viridiplantae</taxon>
        <taxon>Streptophyta</taxon>
        <taxon>Embryophyta</taxon>
        <taxon>Tracheophyta</taxon>
        <taxon>Spermatophyta</taxon>
        <taxon>Magnoliopsida</taxon>
        <taxon>eudicotyledons</taxon>
        <taxon>Gunneridae</taxon>
        <taxon>Pentapetalae</taxon>
        <taxon>asterids</taxon>
        <taxon>Ericales</taxon>
        <taxon>Ericaceae</taxon>
        <taxon>Ericoideae</taxon>
        <taxon>Rhodoreae</taxon>
        <taxon>Rhododendron</taxon>
    </lineage>
</organism>
<comment type="caution">
    <text evidence="2">The sequence shown here is derived from an EMBL/GenBank/DDBJ whole genome shotgun (WGS) entry which is preliminary data.</text>
</comment>
<proteinExistence type="predicted"/>
<feature type="region of interest" description="Disordered" evidence="1">
    <location>
        <begin position="24"/>
        <end position="47"/>
    </location>
</feature>
<evidence type="ECO:0000313" key="2">
    <source>
        <dbReference type="EMBL" id="KAF7120748.1"/>
    </source>
</evidence>
<evidence type="ECO:0000313" key="3">
    <source>
        <dbReference type="Proteomes" id="UP000626092"/>
    </source>
</evidence>
<dbReference type="Proteomes" id="UP000626092">
    <property type="component" value="Unassembled WGS sequence"/>
</dbReference>
<dbReference type="OrthoDB" id="10428159at2759"/>
<gene>
    <name evidence="2" type="ORF">RHSIM_Rhsim13G0143900</name>
</gene>
<name>A0A834L7T6_RHOSS</name>
<feature type="compositionally biased region" description="Pro residues" evidence="1">
    <location>
        <begin position="30"/>
        <end position="44"/>
    </location>
</feature>
<sequence>MSLSLSLSLSLKIQRHFFSKIGSVSSSSSHPPPTPPSPNLPTPVPRNHHCRSIVAAGVSHHHDALPQLTDTDRTHPSPLSHVATFLFMSHRRCRPAGCLNSCSLLAFRSTYFEPVLELTGNAARDNKRN</sequence>
<keyword evidence="3" id="KW-1185">Reference proteome</keyword>